<proteinExistence type="predicted"/>
<dbReference type="AlphaFoldDB" id="A0A653DXR5"/>
<accession>A0A653DXR5</accession>
<gene>
    <name evidence="1" type="ORF">CALMAC_LOCUS20857</name>
</gene>
<organism evidence="1 2">
    <name type="scientific">Callosobruchus maculatus</name>
    <name type="common">Southern cowpea weevil</name>
    <name type="synonym">Pulse bruchid</name>
    <dbReference type="NCBI Taxonomy" id="64391"/>
    <lineage>
        <taxon>Eukaryota</taxon>
        <taxon>Metazoa</taxon>
        <taxon>Ecdysozoa</taxon>
        <taxon>Arthropoda</taxon>
        <taxon>Hexapoda</taxon>
        <taxon>Insecta</taxon>
        <taxon>Pterygota</taxon>
        <taxon>Neoptera</taxon>
        <taxon>Endopterygota</taxon>
        <taxon>Coleoptera</taxon>
        <taxon>Polyphaga</taxon>
        <taxon>Cucujiformia</taxon>
        <taxon>Chrysomeloidea</taxon>
        <taxon>Chrysomelidae</taxon>
        <taxon>Bruchinae</taxon>
        <taxon>Bruchini</taxon>
        <taxon>Callosobruchus</taxon>
    </lineage>
</organism>
<evidence type="ECO:0000313" key="2">
    <source>
        <dbReference type="Proteomes" id="UP000410492"/>
    </source>
</evidence>
<dbReference type="Proteomes" id="UP000410492">
    <property type="component" value="Unassembled WGS sequence"/>
</dbReference>
<dbReference type="EMBL" id="CAACVG010015254">
    <property type="protein sequence ID" value="VEN64295.1"/>
    <property type="molecule type" value="Genomic_DNA"/>
</dbReference>
<name>A0A653DXR5_CALMS</name>
<protein>
    <submittedName>
        <fullName evidence="1">Uncharacterized protein</fullName>
    </submittedName>
</protein>
<sequence length="61" mass="6737">MNDVLPMCKIMISPYASFATGTCSCSMHVFLMQAKFSDAVSHHPLLQSLSRCTAWEKPLSS</sequence>
<evidence type="ECO:0000313" key="1">
    <source>
        <dbReference type="EMBL" id="VEN64295.1"/>
    </source>
</evidence>
<keyword evidence="2" id="KW-1185">Reference proteome</keyword>
<reference evidence="1 2" key="1">
    <citation type="submission" date="2019-01" db="EMBL/GenBank/DDBJ databases">
        <authorList>
            <person name="Sayadi A."/>
        </authorList>
    </citation>
    <scope>NUCLEOTIDE SEQUENCE [LARGE SCALE GENOMIC DNA]</scope>
</reference>